<protein>
    <submittedName>
        <fullName evidence="1">DUF3795 domain-containing protein</fullName>
    </submittedName>
</protein>
<evidence type="ECO:0000313" key="1">
    <source>
        <dbReference type="EMBL" id="MEN1760335.1"/>
    </source>
</evidence>
<dbReference type="Pfam" id="PF12675">
    <property type="entry name" value="DUF3795"/>
    <property type="match status" value="1"/>
</dbReference>
<organism evidence="1 2">
    <name type="scientific">Anoxynatronum sibiricum</name>
    <dbReference type="NCBI Taxonomy" id="210623"/>
    <lineage>
        <taxon>Bacteria</taxon>
        <taxon>Bacillati</taxon>
        <taxon>Bacillota</taxon>
        <taxon>Clostridia</taxon>
        <taxon>Eubacteriales</taxon>
        <taxon>Clostridiaceae</taxon>
        <taxon>Anoxynatronum</taxon>
    </lineage>
</organism>
<dbReference type="InterPro" id="IPR024227">
    <property type="entry name" value="DUF3795"/>
</dbReference>
<sequence length="174" mass="20607">MKNGDAIPHNWPEGQLHDEKKVRRMEESLVAPCGMNCGLCVHYLFMQHDINKQGFHRKYCPGCIPRGEHCTHMGHHCERLEKGKDRFCFECNDFPCKRLKALDSRYRKKYHMSMVENLEFIRQHGMEAFLAKEAEKWQCRECGGVVCCHNGLCLECQMDTLHSNRKYRWNEENK</sequence>
<dbReference type="Proteomes" id="UP001407405">
    <property type="component" value="Unassembled WGS sequence"/>
</dbReference>
<reference evidence="1 2" key="1">
    <citation type="submission" date="2024-04" db="EMBL/GenBank/DDBJ databases">
        <title>Genome sequencing and metabolic network reconstruction of aminoacids and betaine degradation by Anoxynatronum sibiricum.</title>
        <authorList>
            <person name="Detkova E.N."/>
            <person name="Boltjanskaja Y.V."/>
            <person name="Mardanov A.V."/>
            <person name="Kevbrin V."/>
        </authorList>
    </citation>
    <scope>NUCLEOTIDE SEQUENCE [LARGE SCALE GENOMIC DNA]</scope>
    <source>
        <strain evidence="1 2">Z-7981</strain>
    </source>
</reference>
<dbReference type="EMBL" id="JBCITM010000006">
    <property type="protein sequence ID" value="MEN1760335.1"/>
    <property type="molecule type" value="Genomic_DNA"/>
</dbReference>
<comment type="caution">
    <text evidence="1">The sequence shown here is derived from an EMBL/GenBank/DDBJ whole genome shotgun (WGS) entry which is preliminary data.</text>
</comment>
<proteinExistence type="predicted"/>
<gene>
    <name evidence="1" type="ORF">AAIG11_07620</name>
</gene>
<evidence type="ECO:0000313" key="2">
    <source>
        <dbReference type="Proteomes" id="UP001407405"/>
    </source>
</evidence>
<keyword evidence="2" id="KW-1185">Reference proteome</keyword>
<dbReference type="RefSeq" id="WP_343185657.1">
    <property type="nucleotide sequence ID" value="NZ_JBCITM010000006.1"/>
</dbReference>
<accession>A0ABU9VT40</accession>
<name>A0ABU9VT40_9CLOT</name>